<dbReference type="PANTHER" id="PTHR45947">
    <property type="entry name" value="SULFOQUINOVOSYL TRANSFERASE SQD2"/>
    <property type="match status" value="1"/>
</dbReference>
<dbReference type="SUPFAM" id="SSF53756">
    <property type="entry name" value="UDP-Glycosyltransferase/glycogen phosphorylase"/>
    <property type="match status" value="1"/>
</dbReference>
<feature type="domain" description="Glycosyl transferase family 1" evidence="1">
    <location>
        <begin position="187"/>
        <end position="348"/>
    </location>
</feature>
<keyword evidence="4" id="KW-1185">Reference proteome</keyword>
<dbReference type="InterPro" id="IPR028098">
    <property type="entry name" value="Glyco_trans_4-like_N"/>
</dbReference>
<evidence type="ECO:0000259" key="1">
    <source>
        <dbReference type="Pfam" id="PF00534"/>
    </source>
</evidence>
<dbReference type="Pfam" id="PF13439">
    <property type="entry name" value="Glyco_transf_4"/>
    <property type="match status" value="1"/>
</dbReference>
<dbReference type="InterPro" id="IPR001296">
    <property type="entry name" value="Glyco_trans_1"/>
</dbReference>
<dbReference type="PANTHER" id="PTHR45947:SF3">
    <property type="entry name" value="SULFOQUINOVOSYL TRANSFERASE SQD2"/>
    <property type="match status" value="1"/>
</dbReference>
<dbReference type="GO" id="GO:0016757">
    <property type="term" value="F:glycosyltransferase activity"/>
    <property type="evidence" value="ECO:0007669"/>
    <property type="project" value="UniProtKB-KW"/>
</dbReference>
<evidence type="ECO:0000259" key="2">
    <source>
        <dbReference type="Pfam" id="PF13439"/>
    </source>
</evidence>
<dbReference type="Gene3D" id="3.40.50.2000">
    <property type="entry name" value="Glycogen Phosphorylase B"/>
    <property type="match status" value="2"/>
</dbReference>
<dbReference type="Pfam" id="PF00534">
    <property type="entry name" value="Glycos_transf_1"/>
    <property type="match status" value="1"/>
</dbReference>
<evidence type="ECO:0000313" key="3">
    <source>
        <dbReference type="EMBL" id="XAH73063.1"/>
    </source>
</evidence>
<sequence length="383" mass="43892">MKVALFADTYLPQINGVTNTLNKLTQYYKDNDIDYKVFVPEYDIKSEDYNIERFYSIKFVLYPENRIAFPNTFRISSTLSDFQPDIIHIMTEFNMGMAGLNYGKKHGIPTVSNYTTNFSQYSDYYGFNFMKQPIWNYMKWFHTQNDVTLCPSRSAQKLLHSQGIHNTRIFSRGIDFKSFHPMFRNNKLREQLGISDKIAFLYVGRISHEKDLDILSTSYESIHRKYNDRVAMIVTGDGPLLEKCRQMFPKDTIFTGFKKGKELSEIYASSDIFVCPSSTETFGNVILEAMSSGLPVIGADAGGVGEIIQHGVTGVKFAKRDSAELTQCMAQLVEDIDLSDYLSTNGREFAAGRSWEKVFNSLIDIYQETLENRAKPSLHFHKA</sequence>
<dbReference type="EC" id="2.4.-.-" evidence="3"/>
<keyword evidence="3" id="KW-0328">Glycosyltransferase</keyword>
<reference evidence="3 4" key="1">
    <citation type="submission" date="2024-02" db="EMBL/GenBank/DDBJ databases">
        <title>Bacterial strain from lacustrine sediment.</title>
        <authorList>
            <person name="Petit C."/>
            <person name="Fadhlaoui K."/>
        </authorList>
    </citation>
    <scope>NUCLEOTIDE SEQUENCE [LARGE SCALE GENOMIC DNA]</scope>
    <source>
        <strain evidence="3 4">IPX-CK</strain>
    </source>
</reference>
<name>A0ABZ3EUJ3_9FIRM</name>
<gene>
    <name evidence="3" type="ORF">V6984_16355</name>
</gene>
<proteinExistence type="predicted"/>
<organism evidence="3 4">
    <name type="scientific">Kineothrix sedimenti</name>
    <dbReference type="NCBI Taxonomy" id="3123317"/>
    <lineage>
        <taxon>Bacteria</taxon>
        <taxon>Bacillati</taxon>
        <taxon>Bacillota</taxon>
        <taxon>Clostridia</taxon>
        <taxon>Lachnospirales</taxon>
        <taxon>Lachnospiraceae</taxon>
        <taxon>Kineothrix</taxon>
    </lineage>
</organism>
<dbReference type="Proteomes" id="UP001451571">
    <property type="component" value="Chromosome"/>
</dbReference>
<dbReference type="RefSeq" id="WP_342756671.1">
    <property type="nucleotide sequence ID" value="NZ_CP146256.1"/>
</dbReference>
<accession>A0ABZ3EUJ3</accession>
<dbReference type="CDD" id="cd03814">
    <property type="entry name" value="GT4-like"/>
    <property type="match status" value="1"/>
</dbReference>
<keyword evidence="3" id="KW-0808">Transferase</keyword>
<feature type="domain" description="Glycosyltransferase subfamily 4-like N-terminal" evidence="2">
    <location>
        <begin position="14"/>
        <end position="175"/>
    </location>
</feature>
<evidence type="ECO:0000313" key="4">
    <source>
        <dbReference type="Proteomes" id="UP001451571"/>
    </source>
</evidence>
<protein>
    <submittedName>
        <fullName evidence="3">Glycosyltransferase family 1 protein</fullName>
        <ecNumber evidence="3">2.4.-.-</ecNumber>
    </submittedName>
</protein>
<dbReference type="EMBL" id="CP146256">
    <property type="protein sequence ID" value="XAH73063.1"/>
    <property type="molecule type" value="Genomic_DNA"/>
</dbReference>
<dbReference type="InterPro" id="IPR050194">
    <property type="entry name" value="Glycosyltransferase_grp1"/>
</dbReference>